<dbReference type="SUPFAM" id="SSF54593">
    <property type="entry name" value="Glyoxalase/Bleomycin resistance protein/Dihydroxybiphenyl dioxygenase"/>
    <property type="match status" value="1"/>
</dbReference>
<proteinExistence type="predicted"/>
<dbReference type="InterPro" id="IPR029068">
    <property type="entry name" value="Glyas_Bleomycin-R_OHBP_Dase"/>
</dbReference>
<dbReference type="InterPro" id="IPR037523">
    <property type="entry name" value="VOC_core"/>
</dbReference>
<dbReference type="EMBL" id="JBHSPR010000007">
    <property type="protein sequence ID" value="MFC6015903.1"/>
    <property type="molecule type" value="Genomic_DNA"/>
</dbReference>
<evidence type="ECO:0000259" key="1">
    <source>
        <dbReference type="PROSITE" id="PS51819"/>
    </source>
</evidence>
<protein>
    <submittedName>
        <fullName evidence="2">VOC family protein</fullName>
    </submittedName>
</protein>
<comment type="caution">
    <text evidence="2">The sequence shown here is derived from an EMBL/GenBank/DDBJ whole genome shotgun (WGS) entry which is preliminary data.</text>
</comment>
<organism evidence="2 3">
    <name type="scientific">Plantactinospora solaniradicis</name>
    <dbReference type="NCBI Taxonomy" id="1723736"/>
    <lineage>
        <taxon>Bacteria</taxon>
        <taxon>Bacillati</taxon>
        <taxon>Actinomycetota</taxon>
        <taxon>Actinomycetes</taxon>
        <taxon>Micromonosporales</taxon>
        <taxon>Micromonosporaceae</taxon>
        <taxon>Plantactinospora</taxon>
    </lineage>
</organism>
<reference evidence="3" key="1">
    <citation type="journal article" date="2019" name="Int. J. Syst. Evol. Microbiol.">
        <title>The Global Catalogue of Microorganisms (GCM) 10K type strain sequencing project: providing services to taxonomists for standard genome sequencing and annotation.</title>
        <authorList>
            <consortium name="The Broad Institute Genomics Platform"/>
            <consortium name="The Broad Institute Genome Sequencing Center for Infectious Disease"/>
            <person name="Wu L."/>
            <person name="Ma J."/>
        </authorList>
    </citation>
    <scope>NUCLEOTIDE SEQUENCE [LARGE SCALE GENOMIC DNA]</scope>
    <source>
        <strain evidence="3">ZS-35-S2</strain>
    </source>
</reference>
<evidence type="ECO:0000313" key="2">
    <source>
        <dbReference type="EMBL" id="MFC6015903.1"/>
    </source>
</evidence>
<name>A0ABW1K588_9ACTN</name>
<feature type="domain" description="VOC" evidence="1">
    <location>
        <begin position="5"/>
        <end position="122"/>
    </location>
</feature>
<sequence>MFSDTKAFSGFAVDDVAKAKEFYGGTLGLRVSEAYGMLHLHIAGSRDILVYPKPNHTPATYTILNFPVDDIDRVVDELTARGVRFERYDGIGADEKGISRGQGPDIAWFTDPAGNVLAVLQEK</sequence>
<evidence type="ECO:0000313" key="3">
    <source>
        <dbReference type="Proteomes" id="UP001596203"/>
    </source>
</evidence>
<accession>A0ABW1K588</accession>
<dbReference type="PROSITE" id="PS51819">
    <property type="entry name" value="VOC"/>
    <property type="match status" value="1"/>
</dbReference>
<gene>
    <name evidence="2" type="ORF">ACFP2T_06825</name>
</gene>
<dbReference type="Gene3D" id="3.10.180.10">
    <property type="entry name" value="2,3-Dihydroxybiphenyl 1,2-Dioxygenase, domain 1"/>
    <property type="match status" value="1"/>
</dbReference>
<keyword evidence="3" id="KW-1185">Reference proteome</keyword>
<dbReference type="Pfam" id="PF00903">
    <property type="entry name" value="Glyoxalase"/>
    <property type="match status" value="1"/>
</dbReference>
<dbReference type="RefSeq" id="WP_377418641.1">
    <property type="nucleotide sequence ID" value="NZ_JBHSPR010000007.1"/>
</dbReference>
<dbReference type="Proteomes" id="UP001596203">
    <property type="component" value="Unassembled WGS sequence"/>
</dbReference>
<dbReference type="InterPro" id="IPR004360">
    <property type="entry name" value="Glyas_Fos-R_dOase_dom"/>
</dbReference>